<keyword evidence="4" id="KW-0540">Nuclease</keyword>
<dbReference type="GO" id="GO:0008233">
    <property type="term" value="F:peptidase activity"/>
    <property type="evidence" value="ECO:0007669"/>
    <property type="project" value="UniProtKB-KW"/>
</dbReference>
<dbReference type="AlphaFoldDB" id="A0A699TJB3"/>
<evidence type="ECO:0000256" key="2">
    <source>
        <dbReference type="ARBA" id="ARBA00022679"/>
    </source>
</evidence>
<dbReference type="InterPro" id="IPR000477">
    <property type="entry name" value="RT_dom"/>
</dbReference>
<sequence length="159" mass="19025">FDQLQGAKYFSKIDLRSGYHQLRMKDQDISKTAFRTRYGHYDFLVMPFGLTNAPAMFMDLMNCIFHEYLDNFVIVFIDDILVYSKSEEEHEQHLWIVLEILRQKKLYAKFSKCVFWLQQLMRKGEKFVWTDEREESFKELKRRLVFAPILTLPSGSGGF</sequence>
<dbReference type="InterPro" id="IPR053134">
    <property type="entry name" value="RNA-dir_DNA_polymerase"/>
</dbReference>
<evidence type="ECO:0000256" key="4">
    <source>
        <dbReference type="ARBA" id="ARBA00022722"/>
    </source>
</evidence>
<name>A0A699TJB3_TANCI</name>
<dbReference type="PANTHER" id="PTHR24559:SF444">
    <property type="entry name" value="REVERSE TRANSCRIPTASE DOMAIN-CONTAINING PROTEIN"/>
    <property type="match status" value="1"/>
</dbReference>
<dbReference type="InterPro" id="IPR043128">
    <property type="entry name" value="Rev_trsase/Diguanyl_cyclase"/>
</dbReference>
<evidence type="ECO:0000259" key="8">
    <source>
        <dbReference type="PROSITE" id="PS50878"/>
    </source>
</evidence>
<keyword evidence="1" id="KW-0645">Protease</keyword>
<dbReference type="PROSITE" id="PS50878">
    <property type="entry name" value="RT_POL"/>
    <property type="match status" value="1"/>
</dbReference>
<keyword evidence="3" id="KW-0548">Nucleotidyltransferase</keyword>
<dbReference type="PANTHER" id="PTHR24559">
    <property type="entry name" value="TRANSPOSON TY3-I GAG-POL POLYPROTEIN"/>
    <property type="match status" value="1"/>
</dbReference>
<dbReference type="FunFam" id="3.10.10.10:FF:000007">
    <property type="entry name" value="Retrovirus-related Pol polyprotein from transposon 17.6-like Protein"/>
    <property type="match status" value="1"/>
</dbReference>
<dbReference type="GO" id="GO:0003964">
    <property type="term" value="F:RNA-directed DNA polymerase activity"/>
    <property type="evidence" value="ECO:0007669"/>
    <property type="project" value="UniProtKB-KW"/>
</dbReference>
<feature type="non-terminal residue" evidence="9">
    <location>
        <position position="1"/>
    </location>
</feature>
<reference evidence="9" key="1">
    <citation type="journal article" date="2019" name="Sci. Rep.">
        <title>Draft genome of Tanacetum cinerariifolium, the natural source of mosquito coil.</title>
        <authorList>
            <person name="Yamashiro T."/>
            <person name="Shiraishi A."/>
            <person name="Satake H."/>
            <person name="Nakayama K."/>
        </authorList>
    </citation>
    <scope>NUCLEOTIDE SEQUENCE</scope>
</reference>
<protein>
    <submittedName>
        <fullName evidence="9">Reverse transcriptase</fullName>
    </submittedName>
</protein>
<evidence type="ECO:0000313" key="9">
    <source>
        <dbReference type="EMBL" id="GFD09880.1"/>
    </source>
</evidence>
<dbReference type="GO" id="GO:0004519">
    <property type="term" value="F:endonuclease activity"/>
    <property type="evidence" value="ECO:0007669"/>
    <property type="project" value="UniProtKB-KW"/>
</dbReference>
<dbReference type="GO" id="GO:0006508">
    <property type="term" value="P:proteolysis"/>
    <property type="evidence" value="ECO:0007669"/>
    <property type="project" value="UniProtKB-KW"/>
</dbReference>
<evidence type="ECO:0000256" key="1">
    <source>
        <dbReference type="ARBA" id="ARBA00022670"/>
    </source>
</evidence>
<evidence type="ECO:0000256" key="7">
    <source>
        <dbReference type="ARBA" id="ARBA00022918"/>
    </source>
</evidence>
<comment type="caution">
    <text evidence="9">The sequence shown here is derived from an EMBL/GenBank/DDBJ whole genome shotgun (WGS) entry which is preliminary data.</text>
</comment>
<feature type="domain" description="Reverse transcriptase" evidence="8">
    <location>
        <begin position="1"/>
        <end position="134"/>
    </location>
</feature>
<organism evidence="9">
    <name type="scientific">Tanacetum cinerariifolium</name>
    <name type="common">Dalmatian daisy</name>
    <name type="synonym">Chrysanthemum cinerariifolium</name>
    <dbReference type="NCBI Taxonomy" id="118510"/>
    <lineage>
        <taxon>Eukaryota</taxon>
        <taxon>Viridiplantae</taxon>
        <taxon>Streptophyta</taxon>
        <taxon>Embryophyta</taxon>
        <taxon>Tracheophyta</taxon>
        <taxon>Spermatophyta</taxon>
        <taxon>Magnoliopsida</taxon>
        <taxon>eudicotyledons</taxon>
        <taxon>Gunneridae</taxon>
        <taxon>Pentapetalae</taxon>
        <taxon>asterids</taxon>
        <taxon>campanulids</taxon>
        <taxon>Asterales</taxon>
        <taxon>Asteraceae</taxon>
        <taxon>Asteroideae</taxon>
        <taxon>Anthemideae</taxon>
        <taxon>Anthemidinae</taxon>
        <taxon>Tanacetum</taxon>
    </lineage>
</organism>
<evidence type="ECO:0000256" key="5">
    <source>
        <dbReference type="ARBA" id="ARBA00022759"/>
    </source>
</evidence>
<evidence type="ECO:0000256" key="6">
    <source>
        <dbReference type="ARBA" id="ARBA00022801"/>
    </source>
</evidence>
<dbReference type="Pfam" id="PF00078">
    <property type="entry name" value="RVT_1"/>
    <property type="match status" value="1"/>
</dbReference>
<dbReference type="SUPFAM" id="SSF56672">
    <property type="entry name" value="DNA/RNA polymerases"/>
    <property type="match status" value="1"/>
</dbReference>
<keyword evidence="6" id="KW-0378">Hydrolase</keyword>
<proteinExistence type="predicted"/>
<gene>
    <name evidence="9" type="ORF">Tci_881849</name>
</gene>
<keyword evidence="5" id="KW-0255">Endonuclease</keyword>
<evidence type="ECO:0000256" key="3">
    <source>
        <dbReference type="ARBA" id="ARBA00022695"/>
    </source>
</evidence>
<dbReference type="EMBL" id="BKCJ011248570">
    <property type="protein sequence ID" value="GFD09880.1"/>
    <property type="molecule type" value="Genomic_DNA"/>
</dbReference>
<accession>A0A699TJB3</accession>
<dbReference type="InterPro" id="IPR043502">
    <property type="entry name" value="DNA/RNA_pol_sf"/>
</dbReference>
<dbReference type="Gene3D" id="3.10.10.10">
    <property type="entry name" value="HIV Type 1 Reverse Transcriptase, subunit A, domain 1"/>
    <property type="match status" value="1"/>
</dbReference>
<dbReference type="CDD" id="cd01647">
    <property type="entry name" value="RT_LTR"/>
    <property type="match status" value="1"/>
</dbReference>
<keyword evidence="2" id="KW-0808">Transferase</keyword>
<keyword evidence="7 9" id="KW-0695">RNA-directed DNA polymerase</keyword>
<dbReference type="Gene3D" id="3.30.70.270">
    <property type="match status" value="1"/>
</dbReference>